<evidence type="ECO:0000313" key="2">
    <source>
        <dbReference type="EMBL" id="KAK8871587.1"/>
    </source>
</evidence>
<name>A0ABR2J107_9EUKA</name>
<protein>
    <recommendedName>
        <fullName evidence="1">At2g35280-like TPR domain-containing protein</fullName>
    </recommendedName>
</protein>
<feature type="domain" description="At2g35280-like TPR" evidence="1">
    <location>
        <begin position="1"/>
        <end position="55"/>
    </location>
</feature>
<dbReference type="SUPFAM" id="SSF81901">
    <property type="entry name" value="HCP-like"/>
    <property type="match status" value="1"/>
</dbReference>
<dbReference type="Proteomes" id="UP001470230">
    <property type="component" value="Unassembled WGS sequence"/>
</dbReference>
<proteinExistence type="predicted"/>
<evidence type="ECO:0000259" key="1">
    <source>
        <dbReference type="Pfam" id="PF23310"/>
    </source>
</evidence>
<dbReference type="Pfam" id="PF23310">
    <property type="entry name" value="TPR_27"/>
    <property type="match status" value="1"/>
</dbReference>
<dbReference type="InterPro" id="IPR057136">
    <property type="entry name" value="At2g35280_TPR_dom"/>
</dbReference>
<gene>
    <name evidence="2" type="ORF">M9Y10_007321</name>
</gene>
<keyword evidence="3" id="KW-1185">Reference proteome</keyword>
<dbReference type="InterPro" id="IPR011990">
    <property type="entry name" value="TPR-like_helical_dom_sf"/>
</dbReference>
<sequence>MFKYGMMLYISNEVNINKKEAVKYFINAADKGHNDSMYKYAMMLFNGEEVTADKKEVAK</sequence>
<dbReference type="Gene3D" id="1.25.40.10">
    <property type="entry name" value="Tetratricopeptide repeat domain"/>
    <property type="match status" value="1"/>
</dbReference>
<comment type="caution">
    <text evidence="2">The sequence shown here is derived from an EMBL/GenBank/DDBJ whole genome shotgun (WGS) entry which is preliminary data.</text>
</comment>
<organism evidence="2 3">
    <name type="scientific">Tritrichomonas musculus</name>
    <dbReference type="NCBI Taxonomy" id="1915356"/>
    <lineage>
        <taxon>Eukaryota</taxon>
        <taxon>Metamonada</taxon>
        <taxon>Parabasalia</taxon>
        <taxon>Tritrichomonadida</taxon>
        <taxon>Tritrichomonadidae</taxon>
        <taxon>Tritrichomonas</taxon>
    </lineage>
</organism>
<evidence type="ECO:0000313" key="3">
    <source>
        <dbReference type="Proteomes" id="UP001470230"/>
    </source>
</evidence>
<accession>A0ABR2J107</accession>
<dbReference type="EMBL" id="JAPFFF010000013">
    <property type="protein sequence ID" value="KAK8871587.1"/>
    <property type="molecule type" value="Genomic_DNA"/>
</dbReference>
<reference evidence="2 3" key="1">
    <citation type="submission" date="2024-04" db="EMBL/GenBank/DDBJ databases">
        <title>Tritrichomonas musculus Genome.</title>
        <authorList>
            <person name="Alves-Ferreira E."/>
            <person name="Grigg M."/>
            <person name="Lorenzi H."/>
            <person name="Galac M."/>
        </authorList>
    </citation>
    <scope>NUCLEOTIDE SEQUENCE [LARGE SCALE GENOMIC DNA]</scope>
    <source>
        <strain evidence="2 3">EAF2021</strain>
    </source>
</reference>